<organism evidence="9 10">
    <name type="scientific">Candidatus Scalindua brodae</name>
    <dbReference type="NCBI Taxonomy" id="237368"/>
    <lineage>
        <taxon>Bacteria</taxon>
        <taxon>Pseudomonadati</taxon>
        <taxon>Planctomycetota</taxon>
        <taxon>Candidatus Brocadiia</taxon>
        <taxon>Candidatus Brocadiales</taxon>
        <taxon>Candidatus Scalinduaceae</taxon>
        <taxon>Candidatus Scalindua</taxon>
    </lineage>
</organism>
<dbReference type="GO" id="GO:0004518">
    <property type="term" value="F:nuclease activity"/>
    <property type="evidence" value="ECO:0007669"/>
    <property type="project" value="UniProtKB-KW"/>
</dbReference>
<evidence type="ECO:0000256" key="1">
    <source>
        <dbReference type="ARBA" id="ARBA00001946"/>
    </source>
</evidence>
<dbReference type="Gene3D" id="3.40.50.1010">
    <property type="entry name" value="5'-nuclease"/>
    <property type="match status" value="1"/>
</dbReference>
<dbReference type="Proteomes" id="UP000030652">
    <property type="component" value="Unassembled WGS sequence"/>
</dbReference>
<dbReference type="eggNOG" id="COG1487">
    <property type="taxonomic scope" value="Bacteria"/>
</dbReference>
<dbReference type="GO" id="GO:0046872">
    <property type="term" value="F:metal ion binding"/>
    <property type="evidence" value="ECO:0007669"/>
    <property type="project" value="UniProtKB-KW"/>
</dbReference>
<feature type="domain" description="PIN" evidence="8">
    <location>
        <begin position="3"/>
        <end position="125"/>
    </location>
</feature>
<keyword evidence="4" id="KW-0479">Metal-binding</keyword>
<dbReference type="Pfam" id="PF01850">
    <property type="entry name" value="PIN"/>
    <property type="match status" value="1"/>
</dbReference>
<keyword evidence="3" id="KW-0540">Nuclease</keyword>
<dbReference type="GO" id="GO:0016787">
    <property type="term" value="F:hydrolase activity"/>
    <property type="evidence" value="ECO:0007669"/>
    <property type="project" value="UniProtKB-KW"/>
</dbReference>
<name>A0A0B0EM61_9BACT</name>
<evidence type="ECO:0000256" key="7">
    <source>
        <dbReference type="ARBA" id="ARBA00038093"/>
    </source>
</evidence>
<comment type="caution">
    <text evidence="9">The sequence shown here is derived from an EMBL/GenBank/DDBJ whole genome shotgun (WGS) entry which is preliminary data.</text>
</comment>
<evidence type="ECO:0000256" key="3">
    <source>
        <dbReference type="ARBA" id="ARBA00022722"/>
    </source>
</evidence>
<dbReference type="PANTHER" id="PTHR33653">
    <property type="entry name" value="RIBONUCLEASE VAPC2"/>
    <property type="match status" value="1"/>
</dbReference>
<sequence>MFLFDTDTLSNIIRRKPPTTLLNKLIKIPLEQKFTTTITVGEMFYGAYKTPNPDYFLNQLSSHVWPTMNILSFDKPSAQTYGKLRADLERKGLTIGEPDLRIASITLINGLTLVTGNVRHFERIPGLSIENWLI</sequence>
<dbReference type="InterPro" id="IPR050556">
    <property type="entry name" value="Type_II_TA_system_RNase"/>
</dbReference>
<dbReference type="InterPro" id="IPR002716">
    <property type="entry name" value="PIN_dom"/>
</dbReference>
<gene>
    <name evidence="9" type="ORF">SCABRO_01150</name>
</gene>
<reference evidence="9 10" key="1">
    <citation type="submission" date="2014-10" db="EMBL/GenBank/DDBJ databases">
        <title>Draft genome of anammox bacterium scalindua brodae, obtained using differential coverage binning of sequence data from two enrichment reactors.</title>
        <authorList>
            <person name="Speth D.R."/>
            <person name="Russ L."/>
            <person name="Kartal B."/>
            <person name="Op den Camp H.J."/>
            <person name="Dutilh B.E."/>
            <person name="Jetten M.S."/>
        </authorList>
    </citation>
    <scope>NUCLEOTIDE SEQUENCE [LARGE SCALE GENOMIC DNA]</scope>
    <source>
        <strain evidence="9">RU1</strain>
    </source>
</reference>
<evidence type="ECO:0000256" key="5">
    <source>
        <dbReference type="ARBA" id="ARBA00022801"/>
    </source>
</evidence>
<evidence type="ECO:0000256" key="2">
    <source>
        <dbReference type="ARBA" id="ARBA00022649"/>
    </source>
</evidence>
<comment type="similarity">
    <text evidence="7">Belongs to the PINc/VapC protein family.</text>
</comment>
<proteinExistence type="inferred from homology"/>
<evidence type="ECO:0000259" key="8">
    <source>
        <dbReference type="Pfam" id="PF01850"/>
    </source>
</evidence>
<dbReference type="SUPFAM" id="SSF88723">
    <property type="entry name" value="PIN domain-like"/>
    <property type="match status" value="1"/>
</dbReference>
<evidence type="ECO:0000313" key="9">
    <source>
        <dbReference type="EMBL" id="KHE93096.1"/>
    </source>
</evidence>
<comment type="cofactor">
    <cofactor evidence="1">
        <name>Mg(2+)</name>
        <dbReference type="ChEBI" id="CHEBI:18420"/>
    </cofactor>
</comment>
<dbReference type="EMBL" id="JRYO01000073">
    <property type="protein sequence ID" value="KHE93096.1"/>
    <property type="molecule type" value="Genomic_DNA"/>
</dbReference>
<keyword evidence="5" id="KW-0378">Hydrolase</keyword>
<dbReference type="CDD" id="cd18752">
    <property type="entry name" value="PIN_VapC4-5_FitB-like"/>
    <property type="match status" value="1"/>
</dbReference>
<accession>A0A0B0EM61</accession>
<dbReference type="PANTHER" id="PTHR33653:SF1">
    <property type="entry name" value="RIBONUCLEASE VAPC2"/>
    <property type="match status" value="1"/>
</dbReference>
<evidence type="ECO:0000256" key="6">
    <source>
        <dbReference type="ARBA" id="ARBA00022842"/>
    </source>
</evidence>
<keyword evidence="6" id="KW-0460">Magnesium</keyword>
<protein>
    <recommendedName>
        <fullName evidence="8">PIN domain-containing protein</fullName>
    </recommendedName>
</protein>
<evidence type="ECO:0000313" key="10">
    <source>
        <dbReference type="Proteomes" id="UP000030652"/>
    </source>
</evidence>
<keyword evidence="2" id="KW-1277">Toxin-antitoxin system</keyword>
<dbReference type="InterPro" id="IPR029060">
    <property type="entry name" value="PIN-like_dom_sf"/>
</dbReference>
<dbReference type="AlphaFoldDB" id="A0A0B0EM61"/>
<evidence type="ECO:0000256" key="4">
    <source>
        <dbReference type="ARBA" id="ARBA00022723"/>
    </source>
</evidence>